<evidence type="ECO:0000313" key="2">
    <source>
        <dbReference type="EMBL" id="KAF8822870.1"/>
    </source>
</evidence>
<feature type="non-terminal residue" evidence="2">
    <location>
        <position position="399"/>
    </location>
</feature>
<accession>A0ABQ7JG52</accession>
<dbReference type="Proteomes" id="UP000823046">
    <property type="component" value="Unassembled WGS sequence"/>
</dbReference>
<protein>
    <submittedName>
        <fullName evidence="2">Uncharacterized protein</fullName>
    </submittedName>
</protein>
<proteinExistence type="predicted"/>
<gene>
    <name evidence="2" type="ORF">IE077_002283</name>
</gene>
<feature type="chain" id="PRO_5045361858" evidence="1">
    <location>
        <begin position="28"/>
        <end position="399"/>
    </location>
</feature>
<sequence>MNRGKPYFVVLAIIFLGFSFQGRQSQAVAFTLANAESLKQRSKSCNKDVPTRRILVDRPSLKNTDGWKEVSESLSPTINDEKLHLKSENKTKSRLPFQVNSAKALEVFKKTLEALIKETKPQTYIRMNDSEVTIDEATNDIEIDPDSSMEGHTPYANDSKELHLCSNVPPLRSDSFITQRNNSLVYSEMSPIYGSIFVPMGYTQYIKAFGIPIIATERIHPKFLKHVSKLLADFLDNDRDGIPDNKPVAASIKHYKTVIALVSDEEESQRITKRHDSLNANFRKQISCHMHLFEIWTSDFSSSYYTTPKERGISTFVTGKNVFPDTCEYFRMVPFDWPLWYILFMTIYYGYLDIIDSQAKLLVADILLLAKNKDLFTSFQVDPEMELADFITWSLLTDL</sequence>
<evidence type="ECO:0000256" key="1">
    <source>
        <dbReference type="SAM" id="SignalP"/>
    </source>
</evidence>
<feature type="signal peptide" evidence="1">
    <location>
        <begin position="1"/>
        <end position="27"/>
    </location>
</feature>
<reference evidence="2 3" key="1">
    <citation type="journal article" date="2020" name="bioRxiv">
        <title>Metabolic contributions of an alphaproteobacterial endosymbiont in the apicomplexan Cardiosporidium cionae.</title>
        <authorList>
            <person name="Hunter E.S."/>
            <person name="Paight C.J."/>
            <person name="Lane C.E."/>
        </authorList>
    </citation>
    <scope>NUCLEOTIDE SEQUENCE [LARGE SCALE GENOMIC DNA]</scope>
    <source>
        <strain evidence="2">ESH_2018</strain>
    </source>
</reference>
<organism evidence="2 3">
    <name type="scientific">Cardiosporidium cionae</name>
    <dbReference type="NCBI Taxonomy" id="476202"/>
    <lineage>
        <taxon>Eukaryota</taxon>
        <taxon>Sar</taxon>
        <taxon>Alveolata</taxon>
        <taxon>Apicomplexa</taxon>
        <taxon>Aconoidasida</taxon>
        <taxon>Nephromycida</taxon>
        <taxon>Cardiosporidium</taxon>
    </lineage>
</organism>
<dbReference type="EMBL" id="JADAQX010000018">
    <property type="protein sequence ID" value="KAF8822870.1"/>
    <property type="molecule type" value="Genomic_DNA"/>
</dbReference>
<comment type="caution">
    <text evidence="2">The sequence shown here is derived from an EMBL/GenBank/DDBJ whole genome shotgun (WGS) entry which is preliminary data.</text>
</comment>
<name>A0ABQ7JG52_9APIC</name>
<evidence type="ECO:0000313" key="3">
    <source>
        <dbReference type="Proteomes" id="UP000823046"/>
    </source>
</evidence>
<keyword evidence="3" id="KW-1185">Reference proteome</keyword>
<keyword evidence="1" id="KW-0732">Signal</keyword>